<gene>
    <name evidence="3" type="ORF">KGM_215058</name>
</gene>
<keyword evidence="2" id="KW-0732">Signal</keyword>
<dbReference type="InParanoid" id="A0A212FGQ0"/>
<evidence type="ECO:0000313" key="3">
    <source>
        <dbReference type="EMBL" id="OWR52900.1"/>
    </source>
</evidence>
<sequence length="119" mass="13359">MSKILIVLLLVFVAGDFAQRYRRPIYRRRGRSVEEPSYNTDDYQPDPEYTIPFLLGDIKLEQQRQQTGLDLSDAKPGHELSYATSASALSTPDKDGIVPESPPASIFLNPSALPSKHRK</sequence>
<feature type="compositionally biased region" description="Low complexity" evidence="1">
    <location>
        <begin position="82"/>
        <end position="91"/>
    </location>
</feature>
<feature type="chain" id="PRO_5012374616" evidence="2">
    <location>
        <begin position="19"/>
        <end position="119"/>
    </location>
</feature>
<evidence type="ECO:0000256" key="1">
    <source>
        <dbReference type="SAM" id="MobiDB-lite"/>
    </source>
</evidence>
<organism evidence="3 4">
    <name type="scientific">Danaus plexippus plexippus</name>
    <dbReference type="NCBI Taxonomy" id="278856"/>
    <lineage>
        <taxon>Eukaryota</taxon>
        <taxon>Metazoa</taxon>
        <taxon>Ecdysozoa</taxon>
        <taxon>Arthropoda</taxon>
        <taxon>Hexapoda</taxon>
        <taxon>Insecta</taxon>
        <taxon>Pterygota</taxon>
        <taxon>Neoptera</taxon>
        <taxon>Endopterygota</taxon>
        <taxon>Lepidoptera</taxon>
        <taxon>Glossata</taxon>
        <taxon>Ditrysia</taxon>
        <taxon>Papilionoidea</taxon>
        <taxon>Nymphalidae</taxon>
        <taxon>Danainae</taxon>
        <taxon>Danaini</taxon>
        <taxon>Danaina</taxon>
        <taxon>Danaus</taxon>
        <taxon>Danaus</taxon>
    </lineage>
</organism>
<keyword evidence="4" id="KW-1185">Reference proteome</keyword>
<dbReference type="KEGG" id="dpl:KGM_215058"/>
<dbReference type="EMBL" id="AGBW02008623">
    <property type="protein sequence ID" value="OWR52900.1"/>
    <property type="molecule type" value="Genomic_DNA"/>
</dbReference>
<comment type="caution">
    <text evidence="3">The sequence shown here is derived from an EMBL/GenBank/DDBJ whole genome shotgun (WGS) entry which is preliminary data.</text>
</comment>
<evidence type="ECO:0000313" key="4">
    <source>
        <dbReference type="Proteomes" id="UP000007151"/>
    </source>
</evidence>
<protein>
    <submittedName>
        <fullName evidence="3">Uncharacterized protein</fullName>
    </submittedName>
</protein>
<accession>A0A212FGQ0</accession>
<feature type="signal peptide" evidence="2">
    <location>
        <begin position="1"/>
        <end position="18"/>
    </location>
</feature>
<name>A0A212FGQ0_DANPL</name>
<evidence type="ECO:0000256" key="2">
    <source>
        <dbReference type="SAM" id="SignalP"/>
    </source>
</evidence>
<feature type="region of interest" description="Disordered" evidence="1">
    <location>
        <begin position="82"/>
        <end position="119"/>
    </location>
</feature>
<dbReference type="AlphaFoldDB" id="A0A212FGQ0"/>
<reference evidence="3 4" key="1">
    <citation type="journal article" date="2011" name="Cell">
        <title>The monarch butterfly genome yields insights into long-distance migration.</title>
        <authorList>
            <person name="Zhan S."/>
            <person name="Merlin C."/>
            <person name="Boore J.L."/>
            <person name="Reppert S.M."/>
        </authorList>
    </citation>
    <scope>NUCLEOTIDE SEQUENCE [LARGE SCALE GENOMIC DNA]</scope>
    <source>
        <strain evidence="3">F-2</strain>
    </source>
</reference>
<dbReference type="Proteomes" id="UP000007151">
    <property type="component" value="Unassembled WGS sequence"/>
</dbReference>
<proteinExistence type="predicted"/>